<feature type="compositionally biased region" description="Basic and acidic residues" evidence="1">
    <location>
        <begin position="100"/>
        <end position="117"/>
    </location>
</feature>
<comment type="caution">
    <text evidence="3">The sequence shown here is derived from an EMBL/GenBank/DDBJ whole genome shotgun (WGS) entry which is preliminary data.</text>
</comment>
<reference evidence="3" key="1">
    <citation type="journal article" date="2021" name="Sci. Adv.">
        <title>The American lobster genome reveals insights on longevity, neural, and immune adaptations.</title>
        <authorList>
            <person name="Polinski J.M."/>
            <person name="Zimin A.V."/>
            <person name="Clark K.F."/>
            <person name="Kohn A.B."/>
            <person name="Sadowski N."/>
            <person name="Timp W."/>
            <person name="Ptitsyn A."/>
            <person name="Khanna P."/>
            <person name="Romanova D.Y."/>
            <person name="Williams P."/>
            <person name="Greenwood S.J."/>
            <person name="Moroz L.L."/>
            <person name="Walt D.R."/>
            <person name="Bodnar A.G."/>
        </authorList>
    </citation>
    <scope>NUCLEOTIDE SEQUENCE</scope>
    <source>
        <strain evidence="3">GMGI-L3</strain>
    </source>
</reference>
<gene>
    <name evidence="3" type="ORF">Hamer_G005775</name>
</gene>
<evidence type="ECO:0000313" key="4">
    <source>
        <dbReference type="Proteomes" id="UP000747542"/>
    </source>
</evidence>
<feature type="transmembrane region" description="Helical" evidence="2">
    <location>
        <begin position="51"/>
        <end position="76"/>
    </location>
</feature>
<keyword evidence="2" id="KW-1133">Transmembrane helix</keyword>
<evidence type="ECO:0000313" key="3">
    <source>
        <dbReference type="EMBL" id="KAG7157355.1"/>
    </source>
</evidence>
<feature type="region of interest" description="Disordered" evidence="1">
    <location>
        <begin position="97"/>
        <end position="117"/>
    </location>
</feature>
<dbReference type="EMBL" id="JAHLQT010037514">
    <property type="protein sequence ID" value="KAG7157355.1"/>
    <property type="molecule type" value="Genomic_DNA"/>
</dbReference>
<feature type="non-terminal residue" evidence="3">
    <location>
        <position position="183"/>
    </location>
</feature>
<protein>
    <submittedName>
        <fullName evidence="3">Uncharacterized protein</fullName>
    </submittedName>
</protein>
<dbReference type="Proteomes" id="UP000747542">
    <property type="component" value="Unassembled WGS sequence"/>
</dbReference>
<keyword evidence="4" id="KW-1185">Reference proteome</keyword>
<evidence type="ECO:0000256" key="2">
    <source>
        <dbReference type="SAM" id="Phobius"/>
    </source>
</evidence>
<keyword evidence="2" id="KW-0812">Transmembrane</keyword>
<organism evidence="3 4">
    <name type="scientific">Homarus americanus</name>
    <name type="common">American lobster</name>
    <dbReference type="NCBI Taxonomy" id="6706"/>
    <lineage>
        <taxon>Eukaryota</taxon>
        <taxon>Metazoa</taxon>
        <taxon>Ecdysozoa</taxon>
        <taxon>Arthropoda</taxon>
        <taxon>Crustacea</taxon>
        <taxon>Multicrustacea</taxon>
        <taxon>Malacostraca</taxon>
        <taxon>Eumalacostraca</taxon>
        <taxon>Eucarida</taxon>
        <taxon>Decapoda</taxon>
        <taxon>Pleocyemata</taxon>
        <taxon>Astacidea</taxon>
        <taxon>Nephropoidea</taxon>
        <taxon>Nephropidae</taxon>
        <taxon>Homarus</taxon>
    </lineage>
</organism>
<sequence length="183" mass="20542">MENALLVMSGAGVYFLISIVKLTEENKFSRPTEFVKPKVSESMDMEPNPILWTWFIIAVMVAVTMICIVFFSMWVYSQRIARVRELRAALYEGYEPSEPEPIKKEADVEAAKPAPEEASKQHEKIIFVCDIKVEAFSSVAFESYSYRPAQFGIAGNEPETSKASSSAAHLNSLARLKCVIGKY</sequence>
<dbReference type="AlphaFoldDB" id="A0A8J5MN45"/>
<keyword evidence="2" id="KW-0472">Membrane</keyword>
<name>A0A8J5MN45_HOMAM</name>
<evidence type="ECO:0000256" key="1">
    <source>
        <dbReference type="SAM" id="MobiDB-lite"/>
    </source>
</evidence>
<proteinExistence type="predicted"/>
<accession>A0A8J5MN45</accession>